<dbReference type="InterPro" id="IPR036890">
    <property type="entry name" value="HATPase_C_sf"/>
</dbReference>
<organism evidence="14 15">
    <name type="scientific">Hydrogenophaga luteola</name>
    <dbReference type="NCBI Taxonomy" id="1591122"/>
    <lineage>
        <taxon>Bacteria</taxon>
        <taxon>Pseudomonadati</taxon>
        <taxon>Pseudomonadota</taxon>
        <taxon>Betaproteobacteria</taxon>
        <taxon>Burkholderiales</taxon>
        <taxon>Comamonadaceae</taxon>
        <taxon>Hydrogenophaga</taxon>
    </lineage>
</organism>
<feature type="transmembrane region" description="Helical" evidence="10">
    <location>
        <begin position="63"/>
        <end position="83"/>
    </location>
</feature>
<dbReference type="Pfam" id="PF08448">
    <property type="entry name" value="PAS_4"/>
    <property type="match status" value="1"/>
</dbReference>
<dbReference type="Gene3D" id="3.30.450.20">
    <property type="entry name" value="PAS domain"/>
    <property type="match status" value="1"/>
</dbReference>
<gene>
    <name evidence="14" type="ORF">ACFOPI_14590</name>
</gene>
<evidence type="ECO:0000256" key="9">
    <source>
        <dbReference type="PROSITE-ProRule" id="PRU00169"/>
    </source>
</evidence>
<name>A0ABV7W4U4_9BURK</name>
<dbReference type="SUPFAM" id="SSF55874">
    <property type="entry name" value="ATPase domain of HSP90 chaperone/DNA topoisomerase II/histidine kinase"/>
    <property type="match status" value="1"/>
</dbReference>
<feature type="transmembrane region" description="Helical" evidence="10">
    <location>
        <begin position="95"/>
        <end position="112"/>
    </location>
</feature>
<comment type="catalytic activity">
    <reaction evidence="1">
        <text>ATP + protein L-histidine = ADP + protein N-phospho-L-histidine.</text>
        <dbReference type="EC" id="2.7.13.3"/>
    </reaction>
</comment>
<evidence type="ECO:0000259" key="13">
    <source>
        <dbReference type="PROSITE" id="PS50113"/>
    </source>
</evidence>
<keyword evidence="10" id="KW-1133">Transmembrane helix</keyword>
<feature type="domain" description="PAC" evidence="13">
    <location>
        <begin position="304"/>
        <end position="357"/>
    </location>
</feature>
<keyword evidence="10" id="KW-0472">Membrane</keyword>
<dbReference type="InterPro" id="IPR035965">
    <property type="entry name" value="PAS-like_dom_sf"/>
</dbReference>
<feature type="transmembrane region" description="Helical" evidence="10">
    <location>
        <begin position="124"/>
        <end position="141"/>
    </location>
</feature>
<dbReference type="Gene3D" id="3.40.50.2300">
    <property type="match status" value="1"/>
</dbReference>
<dbReference type="Pfam" id="PF00072">
    <property type="entry name" value="Response_reg"/>
    <property type="match status" value="1"/>
</dbReference>
<dbReference type="PRINTS" id="PR00344">
    <property type="entry name" value="BCTRLSENSOR"/>
</dbReference>
<dbReference type="SUPFAM" id="SSF47384">
    <property type="entry name" value="Homodimeric domain of signal transducing histidine kinase"/>
    <property type="match status" value="1"/>
</dbReference>
<feature type="transmembrane region" description="Helical" evidence="10">
    <location>
        <begin position="153"/>
        <end position="174"/>
    </location>
</feature>
<keyword evidence="15" id="KW-1185">Reference proteome</keyword>
<dbReference type="EMBL" id="JBHRXX010000006">
    <property type="protein sequence ID" value="MFC3684828.1"/>
    <property type="molecule type" value="Genomic_DNA"/>
</dbReference>
<feature type="transmembrane region" description="Helical" evidence="10">
    <location>
        <begin position="186"/>
        <end position="207"/>
    </location>
</feature>
<keyword evidence="5" id="KW-0547">Nucleotide-binding</keyword>
<evidence type="ECO:0000256" key="5">
    <source>
        <dbReference type="ARBA" id="ARBA00022741"/>
    </source>
</evidence>
<evidence type="ECO:0000256" key="8">
    <source>
        <dbReference type="ARBA" id="ARBA00023012"/>
    </source>
</evidence>
<dbReference type="InterPro" id="IPR000700">
    <property type="entry name" value="PAS-assoc_C"/>
</dbReference>
<dbReference type="SMART" id="SM00387">
    <property type="entry name" value="HATPase_c"/>
    <property type="match status" value="1"/>
</dbReference>
<dbReference type="CDD" id="cd00130">
    <property type="entry name" value="PAS"/>
    <property type="match status" value="1"/>
</dbReference>
<evidence type="ECO:0000256" key="7">
    <source>
        <dbReference type="ARBA" id="ARBA00022840"/>
    </source>
</evidence>
<dbReference type="SUPFAM" id="SSF55785">
    <property type="entry name" value="PYP-like sensor domain (PAS domain)"/>
    <property type="match status" value="1"/>
</dbReference>
<dbReference type="InterPro" id="IPR000014">
    <property type="entry name" value="PAS"/>
</dbReference>
<dbReference type="InterPro" id="IPR003661">
    <property type="entry name" value="HisK_dim/P_dom"/>
</dbReference>
<proteinExistence type="predicted"/>
<dbReference type="PANTHER" id="PTHR43065">
    <property type="entry name" value="SENSOR HISTIDINE KINASE"/>
    <property type="match status" value="1"/>
</dbReference>
<keyword evidence="6" id="KW-0418">Kinase</keyword>
<dbReference type="SUPFAM" id="SSF52172">
    <property type="entry name" value="CheY-like"/>
    <property type="match status" value="1"/>
</dbReference>
<dbReference type="PROSITE" id="PS50109">
    <property type="entry name" value="HIS_KIN"/>
    <property type="match status" value="1"/>
</dbReference>
<dbReference type="RefSeq" id="WP_382175091.1">
    <property type="nucleotide sequence ID" value="NZ_JBHRXX010000006.1"/>
</dbReference>
<comment type="caution">
    <text evidence="14">The sequence shown here is derived from an EMBL/GenBank/DDBJ whole genome shotgun (WGS) entry which is preliminary data.</text>
</comment>
<dbReference type="InterPro" id="IPR003594">
    <property type="entry name" value="HATPase_dom"/>
</dbReference>
<keyword evidence="3 9" id="KW-0597">Phosphoprotein</keyword>
<protein>
    <recommendedName>
        <fullName evidence="2">histidine kinase</fullName>
        <ecNumber evidence="2">2.7.13.3</ecNumber>
    </recommendedName>
</protein>
<dbReference type="EC" id="2.7.13.3" evidence="2"/>
<dbReference type="Proteomes" id="UP001595729">
    <property type="component" value="Unassembled WGS sequence"/>
</dbReference>
<keyword evidence="8" id="KW-0902">Two-component regulatory system</keyword>
<evidence type="ECO:0000256" key="4">
    <source>
        <dbReference type="ARBA" id="ARBA00022679"/>
    </source>
</evidence>
<dbReference type="PROSITE" id="PS50110">
    <property type="entry name" value="RESPONSE_REGULATORY"/>
    <property type="match status" value="1"/>
</dbReference>
<accession>A0ABV7W4U4</accession>
<dbReference type="PROSITE" id="PS50113">
    <property type="entry name" value="PAC"/>
    <property type="match status" value="1"/>
</dbReference>
<dbReference type="InterPro" id="IPR004358">
    <property type="entry name" value="Sig_transdc_His_kin-like_C"/>
</dbReference>
<keyword evidence="4" id="KW-0808">Transferase</keyword>
<dbReference type="CDD" id="cd00082">
    <property type="entry name" value="HisKA"/>
    <property type="match status" value="1"/>
</dbReference>
<dbReference type="InterPro" id="IPR036097">
    <property type="entry name" value="HisK_dim/P_sf"/>
</dbReference>
<dbReference type="Gene3D" id="1.10.287.130">
    <property type="match status" value="1"/>
</dbReference>
<evidence type="ECO:0000256" key="1">
    <source>
        <dbReference type="ARBA" id="ARBA00000085"/>
    </source>
</evidence>
<evidence type="ECO:0000259" key="12">
    <source>
        <dbReference type="PROSITE" id="PS50110"/>
    </source>
</evidence>
<feature type="domain" description="Histidine kinase" evidence="11">
    <location>
        <begin position="377"/>
        <end position="605"/>
    </location>
</feature>
<dbReference type="GO" id="GO:0005524">
    <property type="term" value="F:ATP binding"/>
    <property type="evidence" value="ECO:0007669"/>
    <property type="project" value="UniProtKB-KW"/>
</dbReference>
<feature type="modified residue" description="4-aspartylphosphate" evidence="9">
    <location>
        <position position="708"/>
    </location>
</feature>
<dbReference type="InterPro" id="IPR013656">
    <property type="entry name" value="PAS_4"/>
</dbReference>
<dbReference type="SMART" id="SM00448">
    <property type="entry name" value="REC"/>
    <property type="match status" value="1"/>
</dbReference>
<dbReference type="PANTHER" id="PTHR43065:SF46">
    <property type="entry name" value="C4-DICARBOXYLATE TRANSPORT SENSOR PROTEIN DCTB"/>
    <property type="match status" value="1"/>
</dbReference>
<evidence type="ECO:0000259" key="11">
    <source>
        <dbReference type="PROSITE" id="PS50109"/>
    </source>
</evidence>
<keyword evidence="10" id="KW-0812">Transmembrane</keyword>
<evidence type="ECO:0000313" key="14">
    <source>
        <dbReference type="EMBL" id="MFC3684828.1"/>
    </source>
</evidence>
<dbReference type="Gene3D" id="3.30.565.10">
    <property type="entry name" value="Histidine kinase-like ATPase, C-terminal domain"/>
    <property type="match status" value="1"/>
</dbReference>
<dbReference type="InterPro" id="IPR001789">
    <property type="entry name" value="Sig_transdc_resp-reg_receiver"/>
</dbReference>
<dbReference type="InterPro" id="IPR005467">
    <property type="entry name" value="His_kinase_dom"/>
</dbReference>
<dbReference type="InterPro" id="IPR011006">
    <property type="entry name" value="CheY-like_superfamily"/>
</dbReference>
<dbReference type="Pfam" id="PF00512">
    <property type="entry name" value="HisKA"/>
    <property type="match status" value="1"/>
</dbReference>
<dbReference type="SMART" id="SM00388">
    <property type="entry name" value="HisKA"/>
    <property type="match status" value="1"/>
</dbReference>
<keyword evidence="7 14" id="KW-0067">ATP-binding</keyword>
<evidence type="ECO:0000256" key="3">
    <source>
        <dbReference type="ARBA" id="ARBA00022553"/>
    </source>
</evidence>
<evidence type="ECO:0000313" key="15">
    <source>
        <dbReference type="Proteomes" id="UP001595729"/>
    </source>
</evidence>
<feature type="transmembrane region" description="Helical" evidence="10">
    <location>
        <begin position="6"/>
        <end position="25"/>
    </location>
</feature>
<evidence type="ECO:0000256" key="10">
    <source>
        <dbReference type="SAM" id="Phobius"/>
    </source>
</evidence>
<reference evidence="15" key="1">
    <citation type="journal article" date="2019" name="Int. J. Syst. Evol. Microbiol.">
        <title>The Global Catalogue of Microorganisms (GCM) 10K type strain sequencing project: providing services to taxonomists for standard genome sequencing and annotation.</title>
        <authorList>
            <consortium name="The Broad Institute Genomics Platform"/>
            <consortium name="The Broad Institute Genome Sequencing Center for Infectious Disease"/>
            <person name="Wu L."/>
            <person name="Ma J."/>
        </authorList>
    </citation>
    <scope>NUCLEOTIDE SEQUENCE [LARGE SCALE GENOMIC DNA]</scope>
    <source>
        <strain evidence="15">KCTC 42501</strain>
    </source>
</reference>
<feature type="transmembrane region" description="Helical" evidence="10">
    <location>
        <begin position="37"/>
        <end position="57"/>
    </location>
</feature>
<dbReference type="CDD" id="cd00156">
    <property type="entry name" value="REC"/>
    <property type="match status" value="1"/>
</dbReference>
<evidence type="ECO:0000256" key="2">
    <source>
        <dbReference type="ARBA" id="ARBA00012438"/>
    </source>
</evidence>
<feature type="domain" description="Response regulatory" evidence="12">
    <location>
        <begin position="657"/>
        <end position="773"/>
    </location>
</feature>
<sequence>MLPDLPTLLLVRLGVDALIAVAFWGQMRRYPGIGGPGWWSLGAVLSIVGSLLMMARIGGGNAFAAGLAGVMLFGSHACAWIGLRAYLRMTMPWRTLTALLALQLVLQVGLAMRGDDPSGHQMVYALTMVVLAALVLYDLLHERTPGLAPEYRALALLTAFELALLLAVSGWVVFASRALDSVAAGFILVFLMTKFLRVLLFSALVSLRLRQEADQARLAMAERAADSRALVSNLGAGVVVFEADQHIVSANRAARRFFGWPGDSDDPGSLPQIPDWQLLGENGARMPRHEIPFERVLASGQPVSDVVAGIRTGDTGELRWALCNAYPENDAIGGLRHVVFTFVDITALRQMQQQQRALEQQLAQSQKMEALGTLAGGVAHDFNNILAAILGNADLARQDLAPSNPARQSLHEISSAARRGRELVRQILAFSRQQPLARTPVCPDTIVTETCSLLRTAIGSNVQLVKEVAPNGHAILADPTRLGQVLLNLGTNAVHALQGRAGRIGFRIDAVGLDDPALPPALQEPCRRGGAGAVRIVVSDDGCGMNDATRARIFEPFFTTKGVGQGTGLGLPMVLGIVEAHGGAITVDSRLGEGTTFTLYFPAITDKPPAPETAPEVVFSDGGTMAPIPSDEPSPPAATISVESPAMSEESSAAPAHILYLDDDDTLVFLVRRLLERRGYKVTAVCDQQEAIDAVRAQPQGFQLLMTDYNMPGMSGIDVAREVLSINPALPVAVASGYISDELQAEAAAVGVTEVVFKTDAVEAFCEVVARLVSPPRPA</sequence>
<evidence type="ECO:0000256" key="6">
    <source>
        <dbReference type="ARBA" id="ARBA00022777"/>
    </source>
</evidence>
<dbReference type="Pfam" id="PF02518">
    <property type="entry name" value="HATPase_c"/>
    <property type="match status" value="1"/>
</dbReference>